<sequence>MELKATRYELDGHVATVWLHRPERYNAWTGRMHTEYRWILAELEKNPVVRVVVLTGTPPAFCVGGDTEALASHAERGSYDTGLTADTATPGFGVRPEFDHDFSFQFGMRFPIIAAINGACAGIGLALALFCDLRFASATARMTTAAPKLGLPAEYGLSWTLPRLVGVTRAADLLLSGRVFTAAETAEWGLWNSVEADADATLAAALTYARTLATTAGPNAVRTTKAQIYADLLRHDVGASITESKQLMNEAMATAEYREGVAALRSKRPPDFR</sequence>
<dbReference type="InterPro" id="IPR014748">
    <property type="entry name" value="Enoyl-CoA_hydra_C"/>
</dbReference>
<feature type="transmembrane region" description="Helical" evidence="2">
    <location>
        <begin position="110"/>
        <end position="130"/>
    </location>
</feature>
<keyword evidence="2" id="KW-1133">Transmembrane helix</keyword>
<dbReference type="GO" id="GO:0016829">
    <property type="term" value="F:lyase activity"/>
    <property type="evidence" value="ECO:0007669"/>
    <property type="project" value="UniProtKB-KW"/>
</dbReference>
<dbReference type="InterPro" id="IPR029045">
    <property type="entry name" value="ClpP/crotonase-like_dom_sf"/>
</dbReference>
<dbReference type="EMBL" id="CAEZXM010000222">
    <property type="protein sequence ID" value="CAB4699400.1"/>
    <property type="molecule type" value="Genomic_DNA"/>
</dbReference>
<evidence type="ECO:0000256" key="2">
    <source>
        <dbReference type="SAM" id="Phobius"/>
    </source>
</evidence>
<keyword evidence="1" id="KW-0456">Lyase</keyword>
<dbReference type="PANTHER" id="PTHR11941">
    <property type="entry name" value="ENOYL-COA HYDRATASE-RELATED"/>
    <property type="match status" value="1"/>
</dbReference>
<proteinExistence type="predicted"/>
<dbReference type="GO" id="GO:0006635">
    <property type="term" value="P:fatty acid beta-oxidation"/>
    <property type="evidence" value="ECO:0007669"/>
    <property type="project" value="TreeGrafter"/>
</dbReference>
<dbReference type="Pfam" id="PF00378">
    <property type="entry name" value="ECH_1"/>
    <property type="match status" value="1"/>
</dbReference>
<protein>
    <submittedName>
        <fullName evidence="3">Unannotated protein</fullName>
    </submittedName>
</protein>
<evidence type="ECO:0000313" key="3">
    <source>
        <dbReference type="EMBL" id="CAB4699400.1"/>
    </source>
</evidence>
<name>A0A6J6PIS4_9ZZZZ</name>
<evidence type="ECO:0000256" key="1">
    <source>
        <dbReference type="ARBA" id="ARBA00023239"/>
    </source>
</evidence>
<dbReference type="PANTHER" id="PTHR11941:SF133">
    <property type="entry name" value="1,2-EPOXYPHENYLACETYL-COA ISOMERASE"/>
    <property type="match status" value="1"/>
</dbReference>
<dbReference type="InterPro" id="IPR001753">
    <property type="entry name" value="Enoyl-CoA_hydra/iso"/>
</dbReference>
<dbReference type="Gene3D" id="3.90.226.10">
    <property type="entry name" value="2-enoyl-CoA Hydratase, Chain A, domain 1"/>
    <property type="match status" value="1"/>
</dbReference>
<dbReference type="Gene3D" id="1.10.12.10">
    <property type="entry name" value="Lyase 2-enoyl-coa Hydratase, Chain A, domain 2"/>
    <property type="match status" value="1"/>
</dbReference>
<gene>
    <name evidence="3" type="ORF">UFOPK2366_01188</name>
</gene>
<dbReference type="CDD" id="cd06558">
    <property type="entry name" value="crotonase-like"/>
    <property type="match status" value="1"/>
</dbReference>
<keyword evidence="2" id="KW-0472">Membrane</keyword>
<accession>A0A6J6PIS4</accession>
<dbReference type="AlphaFoldDB" id="A0A6J6PIS4"/>
<dbReference type="SUPFAM" id="SSF52096">
    <property type="entry name" value="ClpP/crotonase"/>
    <property type="match status" value="1"/>
</dbReference>
<keyword evidence="2" id="KW-0812">Transmembrane</keyword>
<organism evidence="3">
    <name type="scientific">freshwater metagenome</name>
    <dbReference type="NCBI Taxonomy" id="449393"/>
    <lineage>
        <taxon>unclassified sequences</taxon>
        <taxon>metagenomes</taxon>
        <taxon>ecological metagenomes</taxon>
    </lineage>
</organism>
<reference evidence="3" key="1">
    <citation type="submission" date="2020-05" db="EMBL/GenBank/DDBJ databases">
        <authorList>
            <person name="Chiriac C."/>
            <person name="Salcher M."/>
            <person name="Ghai R."/>
            <person name="Kavagutti S V."/>
        </authorList>
    </citation>
    <scope>NUCLEOTIDE SEQUENCE</scope>
</reference>